<dbReference type="OrthoDB" id="207120at2759"/>
<dbReference type="InterPro" id="IPR050670">
    <property type="entry name" value="STAM"/>
</dbReference>
<name>A0A6A5STN9_9PLEO</name>
<feature type="compositionally biased region" description="Acidic residues" evidence="3">
    <location>
        <begin position="410"/>
        <end position="428"/>
    </location>
</feature>
<evidence type="ECO:0000259" key="4">
    <source>
        <dbReference type="PROSITE" id="PS50002"/>
    </source>
</evidence>
<feature type="compositionally biased region" description="Low complexity" evidence="3">
    <location>
        <begin position="79"/>
        <end position="99"/>
    </location>
</feature>
<feature type="region of interest" description="Disordered" evidence="3">
    <location>
        <begin position="40"/>
        <end position="170"/>
    </location>
</feature>
<feature type="compositionally biased region" description="Basic and acidic residues" evidence="3">
    <location>
        <begin position="739"/>
        <end position="752"/>
    </location>
</feature>
<feature type="compositionally biased region" description="Basic and acidic residues" evidence="3">
    <location>
        <begin position="501"/>
        <end position="511"/>
    </location>
</feature>
<dbReference type="Proteomes" id="UP000800038">
    <property type="component" value="Unassembled WGS sequence"/>
</dbReference>
<feature type="compositionally biased region" description="Pro residues" evidence="3">
    <location>
        <begin position="773"/>
        <end position="788"/>
    </location>
</feature>
<feature type="compositionally biased region" description="Pro residues" evidence="3">
    <location>
        <begin position="607"/>
        <end position="623"/>
    </location>
</feature>
<feature type="domain" description="SH3" evidence="4">
    <location>
        <begin position="1"/>
        <end position="63"/>
    </location>
</feature>
<feature type="region of interest" description="Disordered" evidence="3">
    <location>
        <begin position="604"/>
        <end position="989"/>
    </location>
</feature>
<feature type="compositionally biased region" description="Acidic residues" evidence="3">
    <location>
        <begin position="370"/>
        <end position="385"/>
    </location>
</feature>
<evidence type="ECO:0000256" key="1">
    <source>
        <dbReference type="ARBA" id="ARBA00022443"/>
    </source>
</evidence>
<keyword evidence="1 2" id="KW-0728">SH3 domain</keyword>
<dbReference type="SUPFAM" id="SSF50044">
    <property type="entry name" value="SH3-domain"/>
    <property type="match status" value="1"/>
</dbReference>
<evidence type="ECO:0000256" key="2">
    <source>
        <dbReference type="PROSITE-ProRule" id="PRU00192"/>
    </source>
</evidence>
<dbReference type="PANTHER" id="PTHR45929">
    <property type="entry name" value="JAK PATHWAY SIGNAL TRANSDUCTION ADAPTOR MOLECULE"/>
    <property type="match status" value="1"/>
</dbReference>
<reference evidence="5" key="1">
    <citation type="journal article" date="2020" name="Stud. Mycol.">
        <title>101 Dothideomycetes genomes: a test case for predicting lifestyles and emergence of pathogens.</title>
        <authorList>
            <person name="Haridas S."/>
            <person name="Albert R."/>
            <person name="Binder M."/>
            <person name="Bloem J."/>
            <person name="Labutti K."/>
            <person name="Salamov A."/>
            <person name="Andreopoulos B."/>
            <person name="Baker S."/>
            <person name="Barry K."/>
            <person name="Bills G."/>
            <person name="Bluhm B."/>
            <person name="Cannon C."/>
            <person name="Castanera R."/>
            <person name="Culley D."/>
            <person name="Daum C."/>
            <person name="Ezra D."/>
            <person name="Gonzalez J."/>
            <person name="Henrissat B."/>
            <person name="Kuo A."/>
            <person name="Liang C."/>
            <person name="Lipzen A."/>
            <person name="Lutzoni F."/>
            <person name="Magnuson J."/>
            <person name="Mondo S."/>
            <person name="Nolan M."/>
            <person name="Ohm R."/>
            <person name="Pangilinan J."/>
            <person name="Park H.-J."/>
            <person name="Ramirez L."/>
            <person name="Alfaro M."/>
            <person name="Sun H."/>
            <person name="Tritt A."/>
            <person name="Yoshinaga Y."/>
            <person name="Zwiers L.-H."/>
            <person name="Turgeon B."/>
            <person name="Goodwin S."/>
            <person name="Spatafora J."/>
            <person name="Crous P."/>
            <person name="Grigoriev I."/>
        </authorList>
    </citation>
    <scope>NUCLEOTIDE SEQUENCE</scope>
    <source>
        <strain evidence="5">CBS 161.51</strain>
    </source>
</reference>
<dbReference type="PRINTS" id="PR00452">
    <property type="entry name" value="SH3DOMAIN"/>
</dbReference>
<evidence type="ECO:0000313" key="5">
    <source>
        <dbReference type="EMBL" id="KAF1940447.1"/>
    </source>
</evidence>
<feature type="compositionally biased region" description="Polar residues" evidence="3">
    <location>
        <begin position="958"/>
        <end position="968"/>
    </location>
</feature>
<feature type="compositionally biased region" description="Basic and acidic residues" evidence="3">
    <location>
        <begin position="331"/>
        <end position="358"/>
    </location>
</feature>
<dbReference type="Pfam" id="PF25459">
    <property type="entry name" value="AIM3_BBC1_C"/>
    <property type="match status" value="1"/>
</dbReference>
<feature type="compositionally biased region" description="Low complexity" evidence="3">
    <location>
        <begin position="680"/>
        <end position="693"/>
    </location>
</feature>
<feature type="compositionally biased region" description="Pro residues" evidence="3">
    <location>
        <begin position="804"/>
        <end position="815"/>
    </location>
</feature>
<feature type="compositionally biased region" description="Pro residues" evidence="3">
    <location>
        <begin position="838"/>
        <end position="874"/>
    </location>
</feature>
<keyword evidence="6" id="KW-1185">Reference proteome</keyword>
<feature type="compositionally biased region" description="Basic and acidic residues" evidence="3">
    <location>
        <begin position="429"/>
        <end position="442"/>
    </location>
</feature>
<dbReference type="InterPro" id="IPR035552">
    <property type="entry name" value="Mti1_SH3"/>
</dbReference>
<feature type="compositionally biased region" description="Pro residues" evidence="3">
    <location>
        <begin position="901"/>
        <end position="954"/>
    </location>
</feature>
<feature type="compositionally biased region" description="Low complexity" evidence="3">
    <location>
        <begin position="132"/>
        <end position="143"/>
    </location>
</feature>
<accession>A0A6A5STN9</accession>
<feature type="compositionally biased region" description="Basic and acidic residues" evidence="3">
    <location>
        <begin position="224"/>
        <end position="245"/>
    </location>
</feature>
<feature type="compositionally biased region" description="Basic and acidic residues" evidence="3">
    <location>
        <begin position="707"/>
        <end position="722"/>
    </location>
</feature>
<feature type="compositionally biased region" description="Basic and acidic residues" evidence="3">
    <location>
        <begin position="302"/>
        <end position="312"/>
    </location>
</feature>
<evidence type="ECO:0000256" key="3">
    <source>
        <dbReference type="SAM" id="MobiDB-lite"/>
    </source>
</evidence>
<proteinExistence type="predicted"/>
<feature type="region of interest" description="Disordered" evidence="3">
    <location>
        <begin position="183"/>
        <end position="559"/>
    </location>
</feature>
<evidence type="ECO:0000313" key="6">
    <source>
        <dbReference type="Proteomes" id="UP000800038"/>
    </source>
</evidence>
<organism evidence="5 6">
    <name type="scientific">Clathrospora elynae</name>
    <dbReference type="NCBI Taxonomy" id="706981"/>
    <lineage>
        <taxon>Eukaryota</taxon>
        <taxon>Fungi</taxon>
        <taxon>Dikarya</taxon>
        <taxon>Ascomycota</taxon>
        <taxon>Pezizomycotina</taxon>
        <taxon>Dothideomycetes</taxon>
        <taxon>Pleosporomycetidae</taxon>
        <taxon>Pleosporales</taxon>
        <taxon>Diademaceae</taxon>
        <taxon>Clathrospora</taxon>
    </lineage>
</organism>
<dbReference type="PANTHER" id="PTHR45929:SF7">
    <property type="entry name" value="LAS SEVENTEEN-BINDING PROTEIN 1"/>
    <property type="match status" value="1"/>
</dbReference>
<dbReference type="CDD" id="cd11887">
    <property type="entry name" value="SH3_Bbc1"/>
    <property type="match status" value="1"/>
</dbReference>
<dbReference type="PROSITE" id="PS50002">
    <property type="entry name" value="SH3"/>
    <property type="match status" value="1"/>
</dbReference>
<feature type="compositionally biased region" description="Basic and acidic residues" evidence="3">
    <location>
        <begin position="283"/>
        <end position="292"/>
    </location>
</feature>
<dbReference type="Gene3D" id="2.30.30.40">
    <property type="entry name" value="SH3 Domains"/>
    <property type="match status" value="1"/>
</dbReference>
<dbReference type="EMBL" id="ML976063">
    <property type="protein sequence ID" value="KAF1940447.1"/>
    <property type="molecule type" value="Genomic_DNA"/>
</dbReference>
<feature type="compositionally biased region" description="Basic and acidic residues" evidence="3">
    <location>
        <begin position="45"/>
        <end position="62"/>
    </location>
</feature>
<dbReference type="InterPro" id="IPR001452">
    <property type="entry name" value="SH3_domain"/>
</dbReference>
<gene>
    <name evidence="5" type="ORF">EJ02DRAFT_467391</name>
</gene>
<dbReference type="Pfam" id="PF00018">
    <property type="entry name" value="SH3_1"/>
    <property type="match status" value="1"/>
</dbReference>
<feature type="compositionally biased region" description="Pro residues" evidence="3">
    <location>
        <begin position="694"/>
        <end position="704"/>
    </location>
</feature>
<feature type="compositionally biased region" description="Basic and acidic residues" evidence="3">
    <location>
        <begin position="252"/>
        <end position="273"/>
    </location>
</feature>
<protein>
    <recommendedName>
        <fullName evidence="4">SH3 domain-containing protein</fullName>
    </recommendedName>
</protein>
<dbReference type="SMART" id="SM00326">
    <property type="entry name" value="SH3"/>
    <property type="match status" value="1"/>
</dbReference>
<dbReference type="InterPro" id="IPR057402">
    <property type="entry name" value="AIM3_BBC1_C"/>
</dbReference>
<dbReference type="AlphaFoldDB" id="A0A6A5STN9"/>
<sequence length="1241" mass="136002">MYKVKAVYDYSSPHEDDLDFKTGQIIAVTEEEGDDWYVGEYVDDSGTKREGLFPRNFVEKYEPAPPPRPNRTSRYKPMEQPAAQEAPTTPQMPQQAPAPVLREEPELPKAHQLPPLEIPQAAKATPLPMSPAPASSARPQEQQDPPETVKATPAGKKGPPPIAAKSNAFRDRIAAFNAPAAAPIQPFKPAGPPTNFIKKPFVAPPPSRNAYVPPVREAPQVKTYHREEDPEIAERQAQDLNDAERAGLVAHDAPKANEGEEEDQPKVSLKERIALLQKQQQEQAERAAAMHKEKPKRPPVAKRTESHDFRAEDSEDTGLERVASGASRNRISMDHARPPRTSHDIRSPDSQDHHREPVSENDADQSAAGDTEDGGGESTSVEDDDDRSKSRHPPPPPPRAPAAPSQEPNVGDEQDVEPEEDEEEDEMDAETRRKLELRERMAKMSGGMGMPGMFGGMSMGALPPKKKSTAEKKAEDNEEHISQQQRVPMFAIPGMASVRSPEQEDRQLSVEKEDEVLYPVTGSRRADEVPDVEDVTPQPIQRTPTGERAPPVPSDSKFLIPRKPVDAIARQTIDCLQLPSSETVSKTYIACDGISEYVMTVSVSRRPLPPPVPLASRPVPFPLPQVMSPGPGSESGDEMTDGATAMSPKSPSAPFPPPTKRSSYLASTDHSYGSPDRRVSPMSFASPTSTSASRPPPPPPPTQAPPSRHEDLPIRNLDRNEGETGYEGDYDTDIPLGASHKEALKSHGRESSAEDGTLTDEPISIRSPAIPHGMPPLPPIVPRAVPPPPHHRAPSRSSTDGPRGAPPLPPVPPPTRNALMDEDDEDYDPYRYTGPPSAAAPPAPRGMPPPPQSQPPPPQNRPPPPMPPSMPPIPQQQAAELSDEDDLYSSPQPRKSHDRPPPLPPQAPPHQHAPPPLPQHQAPPLPPQERAVPPPPPQERAVPPPPPQERPAPFVPSVDSQPRVSTGRKSLDAGRALASRVSSDQPRPLMNQDFIASDIDLGASSHWWTQPNLLPPSLQSRKDVLVEMKESQSDNTVEKLIYVLYLDYSQTIVSAHFEVNNVSDVEFDQQHNPPPPRQRPDQLESAYEQFGRQIAKVVESKQNTVVGNGTPHGLIDELLKPYKDALPPVSTRAFGALVYANLANASTQSYDEIRPGDIISFRNAKFQGKTGPMHAKYAVDVGKPDHVAVVVEWDGSKKKVRAWEQGREHKKVKPESFKMGDLRSGEVRVWRVMSKGWVGWV</sequence>
<dbReference type="InterPro" id="IPR036028">
    <property type="entry name" value="SH3-like_dom_sf"/>
</dbReference>
<feature type="compositionally biased region" description="Gly residues" evidence="3">
    <location>
        <begin position="446"/>
        <end position="458"/>
    </location>
</feature>
<feature type="compositionally biased region" description="Polar residues" evidence="3">
    <location>
        <begin position="660"/>
        <end position="671"/>
    </location>
</feature>
<feature type="compositionally biased region" description="Basic and acidic residues" evidence="3">
    <location>
        <begin position="468"/>
        <end position="481"/>
    </location>
</feature>